<sequence>MERNSALSADVMLVIASFASRATLSALMKTCRLLYHEGAKMLVRRRVEIGDVRDLSSFLAFLHAEEGSRCAFLRDLVLDIDLPRPTTPNPMSPALSNLLANHSFRSLTSLRLVGAERVLRSHPKLAAGFASLKALTSLDIGPVGPKTLSVLVALESELRVLVLKYAPGLDQRPSAAECCHPVVVLQRFKDSLETLDVQGYEAELDRALFTEPYPRMQELILDSPDCPLFAPYIHAFPDMRNLSITTVFADNLTRDNLYVEEDLIEAFRRANRGDQAVYGSWTKLETVNGTAPDLYVAGLRCAIKDLYLNVCLWDPFKMVLGTLQDASVSRLHLFVHAIDALQGCGLPMVFKRLVDSSLEALFLHIRLCAEEEWDEDLRAVVDPAALVSMLRLGAGQF</sequence>
<reference evidence="1 2" key="1">
    <citation type="submission" date="2016-10" db="EMBL/GenBank/DDBJ databases">
        <title>Genome sequence of the basidiomycete white-rot fungus Trametes pubescens.</title>
        <authorList>
            <person name="Makela M.R."/>
            <person name="Granchi Z."/>
            <person name="Peng M."/>
            <person name="De Vries R.P."/>
            <person name="Grigoriev I."/>
            <person name="Riley R."/>
            <person name="Hilden K."/>
        </authorList>
    </citation>
    <scope>NUCLEOTIDE SEQUENCE [LARGE SCALE GENOMIC DNA]</scope>
    <source>
        <strain evidence="1 2">FBCC735</strain>
    </source>
</reference>
<evidence type="ECO:0000313" key="2">
    <source>
        <dbReference type="Proteomes" id="UP000184267"/>
    </source>
</evidence>
<dbReference type="EMBL" id="MNAD01001636">
    <property type="protein sequence ID" value="OJT03056.1"/>
    <property type="molecule type" value="Genomic_DNA"/>
</dbReference>
<evidence type="ECO:0008006" key="3">
    <source>
        <dbReference type="Google" id="ProtNLM"/>
    </source>
</evidence>
<proteinExistence type="predicted"/>
<evidence type="ECO:0000313" key="1">
    <source>
        <dbReference type="EMBL" id="OJT03056.1"/>
    </source>
</evidence>
<dbReference type="OMA" id="YIFIKAN"/>
<gene>
    <name evidence="1" type="ORF">TRAPUB_6399</name>
</gene>
<dbReference type="AlphaFoldDB" id="A0A1M2V6F0"/>
<protein>
    <recommendedName>
        <fullName evidence="3">F-box domain-containing protein</fullName>
    </recommendedName>
</protein>
<dbReference type="OrthoDB" id="2750355at2759"/>
<keyword evidence="2" id="KW-1185">Reference proteome</keyword>
<comment type="caution">
    <text evidence="1">The sequence shown here is derived from an EMBL/GenBank/DDBJ whole genome shotgun (WGS) entry which is preliminary data.</text>
</comment>
<accession>A0A1M2V6F0</accession>
<organism evidence="1 2">
    <name type="scientific">Trametes pubescens</name>
    <name type="common">White-rot fungus</name>
    <dbReference type="NCBI Taxonomy" id="154538"/>
    <lineage>
        <taxon>Eukaryota</taxon>
        <taxon>Fungi</taxon>
        <taxon>Dikarya</taxon>
        <taxon>Basidiomycota</taxon>
        <taxon>Agaricomycotina</taxon>
        <taxon>Agaricomycetes</taxon>
        <taxon>Polyporales</taxon>
        <taxon>Polyporaceae</taxon>
        <taxon>Trametes</taxon>
    </lineage>
</organism>
<dbReference type="Proteomes" id="UP000184267">
    <property type="component" value="Unassembled WGS sequence"/>
</dbReference>
<name>A0A1M2V6F0_TRAPU</name>